<dbReference type="EMBL" id="VSRR010000473">
    <property type="protein sequence ID" value="MPC16040.1"/>
    <property type="molecule type" value="Genomic_DNA"/>
</dbReference>
<keyword evidence="2" id="KW-1185">Reference proteome</keyword>
<name>A0A5B7D340_PORTR</name>
<dbReference type="Proteomes" id="UP000324222">
    <property type="component" value="Unassembled WGS sequence"/>
</dbReference>
<protein>
    <submittedName>
        <fullName evidence="1">Uncharacterized protein</fullName>
    </submittedName>
</protein>
<comment type="caution">
    <text evidence="1">The sequence shown here is derived from an EMBL/GenBank/DDBJ whole genome shotgun (WGS) entry which is preliminary data.</text>
</comment>
<sequence length="144" mass="16596">MKFKKSYNVKKSGGVLSKDKKLGANTIDTTRISLLVATTFLFHINDDTLRYSNYNTLTLRKLHLNFVTLHCPQALIIQLSPPILFFALRSLPDPRTVGSTVYKLHYTSFTLRHFQAIMSIVSPRSSFNFFLRHSIPFAEKFLLR</sequence>
<gene>
    <name evidence="1" type="ORF">E2C01_008849</name>
</gene>
<reference evidence="1 2" key="1">
    <citation type="submission" date="2019-05" db="EMBL/GenBank/DDBJ databases">
        <title>Another draft genome of Portunus trituberculatus and its Hox gene families provides insights of decapod evolution.</title>
        <authorList>
            <person name="Jeong J.-H."/>
            <person name="Song I."/>
            <person name="Kim S."/>
            <person name="Choi T."/>
            <person name="Kim D."/>
            <person name="Ryu S."/>
            <person name="Kim W."/>
        </authorList>
    </citation>
    <scope>NUCLEOTIDE SEQUENCE [LARGE SCALE GENOMIC DNA]</scope>
    <source>
        <tissue evidence="1">Muscle</tissue>
    </source>
</reference>
<organism evidence="1 2">
    <name type="scientific">Portunus trituberculatus</name>
    <name type="common">Swimming crab</name>
    <name type="synonym">Neptunus trituberculatus</name>
    <dbReference type="NCBI Taxonomy" id="210409"/>
    <lineage>
        <taxon>Eukaryota</taxon>
        <taxon>Metazoa</taxon>
        <taxon>Ecdysozoa</taxon>
        <taxon>Arthropoda</taxon>
        <taxon>Crustacea</taxon>
        <taxon>Multicrustacea</taxon>
        <taxon>Malacostraca</taxon>
        <taxon>Eumalacostraca</taxon>
        <taxon>Eucarida</taxon>
        <taxon>Decapoda</taxon>
        <taxon>Pleocyemata</taxon>
        <taxon>Brachyura</taxon>
        <taxon>Eubrachyura</taxon>
        <taxon>Portunoidea</taxon>
        <taxon>Portunidae</taxon>
        <taxon>Portuninae</taxon>
        <taxon>Portunus</taxon>
    </lineage>
</organism>
<proteinExistence type="predicted"/>
<dbReference type="AlphaFoldDB" id="A0A5B7D340"/>
<evidence type="ECO:0000313" key="2">
    <source>
        <dbReference type="Proteomes" id="UP000324222"/>
    </source>
</evidence>
<evidence type="ECO:0000313" key="1">
    <source>
        <dbReference type="EMBL" id="MPC16040.1"/>
    </source>
</evidence>
<accession>A0A5B7D340</accession>